<evidence type="ECO:0000313" key="2">
    <source>
        <dbReference type="EMBL" id="CDS09181.1"/>
    </source>
</evidence>
<proteinExistence type="predicted"/>
<accession>A0A077WNJ6</accession>
<feature type="compositionally biased region" description="Basic and acidic residues" evidence="1">
    <location>
        <begin position="70"/>
        <end position="81"/>
    </location>
</feature>
<organism evidence="2">
    <name type="scientific">Lichtheimia ramosa</name>
    <dbReference type="NCBI Taxonomy" id="688394"/>
    <lineage>
        <taxon>Eukaryota</taxon>
        <taxon>Fungi</taxon>
        <taxon>Fungi incertae sedis</taxon>
        <taxon>Mucoromycota</taxon>
        <taxon>Mucoromycotina</taxon>
        <taxon>Mucoromycetes</taxon>
        <taxon>Mucorales</taxon>
        <taxon>Lichtheimiaceae</taxon>
        <taxon>Lichtheimia</taxon>
    </lineage>
</organism>
<protein>
    <submittedName>
        <fullName evidence="2">Uncharacterized protein</fullName>
    </submittedName>
</protein>
<gene>
    <name evidence="2" type="ORF">LRAMOSA10541</name>
</gene>
<evidence type="ECO:0000256" key="1">
    <source>
        <dbReference type="SAM" id="MobiDB-lite"/>
    </source>
</evidence>
<dbReference type="EMBL" id="LK023330">
    <property type="protein sequence ID" value="CDS09181.1"/>
    <property type="molecule type" value="Genomic_DNA"/>
</dbReference>
<sequence length="151" mass="16973">MKKRIKVVYDGDGTTSVQQVANLCIHAYCLFAKKESLNHAVFRADFVRLISLLTPTSKPSLFPTPLTNTTEHHSAHSERQPWRMGDTANGALEQQPLQARIVSNNWYDNYLAKDDDQQPVARKPKLSVYGSTLKCSNPLDSNMEPYQVPLG</sequence>
<feature type="region of interest" description="Disordered" evidence="1">
    <location>
        <begin position="63"/>
        <end position="83"/>
    </location>
</feature>
<dbReference type="AlphaFoldDB" id="A0A077WNJ6"/>
<name>A0A077WNJ6_9FUNG</name>
<reference evidence="2" key="1">
    <citation type="journal article" date="2014" name="Genome Announc.">
        <title>De novo whole-genome sequence and genome annotation of Lichtheimia ramosa.</title>
        <authorList>
            <person name="Linde J."/>
            <person name="Schwartze V."/>
            <person name="Binder U."/>
            <person name="Lass-Florl C."/>
            <person name="Voigt K."/>
            <person name="Horn F."/>
        </authorList>
    </citation>
    <scope>NUCLEOTIDE SEQUENCE</scope>
    <source>
        <strain evidence="2">JMRC FSU:6197</strain>
    </source>
</reference>